<keyword evidence="2" id="KW-0186">Copper</keyword>
<reference evidence="5 6" key="1">
    <citation type="submission" date="2021-05" db="EMBL/GenBank/DDBJ databases">
        <title>The draft genome of Geobacter chapellei DSM 13688.</title>
        <authorList>
            <person name="Xu Z."/>
            <person name="Masuda Y."/>
            <person name="Itoh H."/>
            <person name="Senoo K."/>
        </authorList>
    </citation>
    <scope>NUCLEOTIDE SEQUENCE [LARGE SCALE GENOMIC DNA]</scope>
    <source>
        <strain evidence="5 6">DSM 13688</strain>
    </source>
</reference>
<evidence type="ECO:0000256" key="2">
    <source>
        <dbReference type="ARBA" id="ARBA00023008"/>
    </source>
</evidence>
<sequence length="190" mass="21569">MKLPFTRILIVVAMLACAAAPLRAENKPYKRTVESYSLPDVTLINQDGKKVRLQSIMQSDKLVVVDFIFGTCTTICPILSVGYSNLQRKLGPDTNKVHLISISIDPEHDTPKIMKEYLKRYQAKPGWDFLTGSRSDINKVMYALNAYIPNKMSHYPLTLFRPAGNNKWIRIFGLMNSTEFLEETKKAGLK</sequence>
<dbReference type="RefSeq" id="WP_214296669.1">
    <property type="nucleotide sequence ID" value="NZ_JAHDYS010000003.1"/>
</dbReference>
<dbReference type="Gene3D" id="3.40.30.10">
    <property type="entry name" value="Glutaredoxin"/>
    <property type="match status" value="1"/>
</dbReference>
<feature type="chain" id="PRO_5046386269" evidence="3">
    <location>
        <begin position="25"/>
        <end position="190"/>
    </location>
</feature>
<name>A0ABS5U5L0_9BACT</name>
<dbReference type="PROSITE" id="PS51352">
    <property type="entry name" value="THIOREDOXIN_2"/>
    <property type="match status" value="1"/>
</dbReference>
<keyword evidence="3" id="KW-0732">Signal</keyword>
<comment type="caution">
    <text evidence="5">The sequence shown here is derived from an EMBL/GenBank/DDBJ whole genome shotgun (WGS) entry which is preliminary data.</text>
</comment>
<evidence type="ECO:0000313" key="6">
    <source>
        <dbReference type="Proteomes" id="UP000784128"/>
    </source>
</evidence>
<organism evidence="5 6">
    <name type="scientific">Pelotalea chapellei</name>
    <dbReference type="NCBI Taxonomy" id="44671"/>
    <lineage>
        <taxon>Bacteria</taxon>
        <taxon>Pseudomonadati</taxon>
        <taxon>Thermodesulfobacteriota</taxon>
        <taxon>Desulfuromonadia</taxon>
        <taxon>Geobacterales</taxon>
        <taxon>Geobacteraceae</taxon>
        <taxon>Pelotalea</taxon>
    </lineage>
</organism>
<dbReference type="SUPFAM" id="SSF52833">
    <property type="entry name" value="Thioredoxin-like"/>
    <property type="match status" value="1"/>
</dbReference>
<dbReference type="InterPro" id="IPR003782">
    <property type="entry name" value="SCO1/SenC"/>
</dbReference>
<dbReference type="InterPro" id="IPR013766">
    <property type="entry name" value="Thioredoxin_domain"/>
</dbReference>
<dbReference type="PANTHER" id="PTHR12151:SF25">
    <property type="entry name" value="LINALOOL DEHYDRATASE_ISOMERASE DOMAIN-CONTAINING PROTEIN"/>
    <property type="match status" value="1"/>
</dbReference>
<dbReference type="EMBL" id="JAHDYS010000003">
    <property type="protein sequence ID" value="MBT1070957.1"/>
    <property type="molecule type" value="Genomic_DNA"/>
</dbReference>
<evidence type="ECO:0000256" key="3">
    <source>
        <dbReference type="SAM" id="SignalP"/>
    </source>
</evidence>
<dbReference type="CDD" id="cd02968">
    <property type="entry name" value="SCO"/>
    <property type="match status" value="1"/>
</dbReference>
<gene>
    <name evidence="5" type="ORF">KJB30_04110</name>
</gene>
<feature type="domain" description="Thioredoxin" evidence="4">
    <location>
        <begin position="32"/>
        <end position="190"/>
    </location>
</feature>
<protein>
    <submittedName>
        <fullName evidence="5">SCO family protein</fullName>
    </submittedName>
</protein>
<accession>A0ABS5U5L0</accession>
<evidence type="ECO:0000256" key="1">
    <source>
        <dbReference type="ARBA" id="ARBA00010996"/>
    </source>
</evidence>
<comment type="similarity">
    <text evidence="1">Belongs to the SCO1/2 family.</text>
</comment>
<dbReference type="PANTHER" id="PTHR12151">
    <property type="entry name" value="ELECTRON TRANSPORT PROTIN SCO1/SENC FAMILY MEMBER"/>
    <property type="match status" value="1"/>
</dbReference>
<feature type="signal peptide" evidence="3">
    <location>
        <begin position="1"/>
        <end position="24"/>
    </location>
</feature>
<dbReference type="Proteomes" id="UP000784128">
    <property type="component" value="Unassembled WGS sequence"/>
</dbReference>
<dbReference type="InterPro" id="IPR036249">
    <property type="entry name" value="Thioredoxin-like_sf"/>
</dbReference>
<proteinExistence type="inferred from homology"/>
<keyword evidence="6" id="KW-1185">Reference proteome</keyword>
<dbReference type="Pfam" id="PF02630">
    <property type="entry name" value="SCO1-SenC"/>
    <property type="match status" value="1"/>
</dbReference>
<evidence type="ECO:0000259" key="4">
    <source>
        <dbReference type="PROSITE" id="PS51352"/>
    </source>
</evidence>
<evidence type="ECO:0000313" key="5">
    <source>
        <dbReference type="EMBL" id="MBT1070957.1"/>
    </source>
</evidence>